<evidence type="ECO:0000313" key="2">
    <source>
        <dbReference type="Proteomes" id="UP001055439"/>
    </source>
</evidence>
<name>A0A9E7KT73_9LILI</name>
<gene>
    <name evidence="1" type="ORF">MUK42_35053</name>
</gene>
<proteinExistence type="predicted"/>
<evidence type="ECO:0000313" key="1">
    <source>
        <dbReference type="EMBL" id="URE28551.1"/>
    </source>
</evidence>
<keyword evidence="2" id="KW-1185">Reference proteome</keyword>
<dbReference type="AlphaFoldDB" id="A0A9E7KT73"/>
<reference evidence="1" key="1">
    <citation type="submission" date="2022-05" db="EMBL/GenBank/DDBJ databases">
        <title>The Musa troglodytarum L. genome provides insights into the mechanism of non-climacteric behaviour and enrichment of carotenoids.</title>
        <authorList>
            <person name="Wang J."/>
        </authorList>
    </citation>
    <scope>NUCLEOTIDE SEQUENCE</scope>
    <source>
        <tissue evidence="1">Leaf</tissue>
    </source>
</reference>
<sequence>MAPWAPRRFLRFPFPKIAYPAYKSGRDGSPPTPPKVKLVYVGESWSLPWKGKRASSSLATWIITGRGIYDISALCSENERHGDLERIALGLLL</sequence>
<protein>
    <submittedName>
        <fullName evidence="1">Uncharacterized protein</fullName>
    </submittedName>
</protein>
<organism evidence="1 2">
    <name type="scientific">Musa troglodytarum</name>
    <name type="common">fe'i banana</name>
    <dbReference type="NCBI Taxonomy" id="320322"/>
    <lineage>
        <taxon>Eukaryota</taxon>
        <taxon>Viridiplantae</taxon>
        <taxon>Streptophyta</taxon>
        <taxon>Embryophyta</taxon>
        <taxon>Tracheophyta</taxon>
        <taxon>Spermatophyta</taxon>
        <taxon>Magnoliopsida</taxon>
        <taxon>Liliopsida</taxon>
        <taxon>Zingiberales</taxon>
        <taxon>Musaceae</taxon>
        <taxon>Musa</taxon>
    </lineage>
</organism>
<dbReference type="Proteomes" id="UP001055439">
    <property type="component" value="Chromosome 8"/>
</dbReference>
<dbReference type="EMBL" id="CP097510">
    <property type="protein sequence ID" value="URE28551.1"/>
    <property type="molecule type" value="Genomic_DNA"/>
</dbReference>
<accession>A0A9E7KT73</accession>